<dbReference type="GO" id="GO:0016987">
    <property type="term" value="F:sigma factor activity"/>
    <property type="evidence" value="ECO:0007669"/>
    <property type="project" value="UniProtKB-KW"/>
</dbReference>
<dbReference type="Gene3D" id="1.10.1740.10">
    <property type="match status" value="1"/>
</dbReference>
<keyword evidence="4" id="KW-0804">Transcription</keyword>
<gene>
    <name evidence="7" type="ORF">Q766_04670</name>
</gene>
<dbReference type="GO" id="GO:0003677">
    <property type="term" value="F:DNA binding"/>
    <property type="evidence" value="ECO:0007669"/>
    <property type="project" value="InterPro"/>
</dbReference>
<proteinExistence type="inferred from homology"/>
<dbReference type="Pfam" id="PF08281">
    <property type="entry name" value="Sigma70_r4_2"/>
    <property type="match status" value="1"/>
</dbReference>
<feature type="domain" description="RNA polymerase sigma-70 region 2" evidence="5">
    <location>
        <begin position="21"/>
        <end position="86"/>
    </location>
</feature>
<protein>
    <submittedName>
        <fullName evidence="7">RNA polymerase sigma-70 factor</fullName>
    </submittedName>
</protein>
<reference evidence="7 8" key="1">
    <citation type="submission" date="2013-09" db="EMBL/GenBank/DDBJ databases">
        <authorList>
            <person name="Zeng Z."/>
            <person name="Chen C."/>
        </authorList>
    </citation>
    <scope>NUCLEOTIDE SEQUENCE [LARGE SCALE GENOMIC DNA]</scope>
    <source>
        <strain evidence="7 8">WB 4.1-42</strain>
    </source>
</reference>
<keyword evidence="3" id="KW-0731">Sigma factor</keyword>
<dbReference type="OrthoDB" id="1056775at2"/>
<dbReference type="PANTHER" id="PTHR43133">
    <property type="entry name" value="RNA POLYMERASE ECF-TYPE SIGMA FACTO"/>
    <property type="match status" value="1"/>
</dbReference>
<evidence type="ECO:0000259" key="5">
    <source>
        <dbReference type="Pfam" id="PF04542"/>
    </source>
</evidence>
<dbReference type="InterPro" id="IPR013325">
    <property type="entry name" value="RNA_pol_sigma_r2"/>
</dbReference>
<dbReference type="STRING" id="1121898.GCA_000422725_01626"/>
<dbReference type="eggNOG" id="COG1595">
    <property type="taxonomic scope" value="Bacteria"/>
</dbReference>
<evidence type="ECO:0000259" key="6">
    <source>
        <dbReference type="Pfam" id="PF08281"/>
    </source>
</evidence>
<sequence>MNQEQLIKGCSKKNPRAQEELYLLYKDTLYMLSLKYCRNEAEAEDNLHNAFVDIFTNIDNYKNTGSFEGWLKRITINKAIDSYRKNIQLIPIKDNLPDDTDVSDDEMNLSAEYILTLVQQLPDQYRFVFTMYELDGFSHKEIAAALSISESTSKSNLHRAKAILKEKITNRQPSPNYNVSHGK</sequence>
<keyword evidence="8" id="KW-1185">Reference proteome</keyword>
<evidence type="ECO:0000313" key="7">
    <source>
        <dbReference type="EMBL" id="KGO94224.1"/>
    </source>
</evidence>
<dbReference type="InterPro" id="IPR039425">
    <property type="entry name" value="RNA_pol_sigma-70-like"/>
</dbReference>
<dbReference type="PANTHER" id="PTHR43133:SF46">
    <property type="entry name" value="RNA POLYMERASE SIGMA-70 FACTOR ECF SUBFAMILY"/>
    <property type="match status" value="1"/>
</dbReference>
<evidence type="ECO:0000256" key="3">
    <source>
        <dbReference type="ARBA" id="ARBA00023082"/>
    </source>
</evidence>
<evidence type="ECO:0000313" key="8">
    <source>
        <dbReference type="Proteomes" id="UP000030111"/>
    </source>
</evidence>
<dbReference type="Proteomes" id="UP000030111">
    <property type="component" value="Unassembled WGS sequence"/>
</dbReference>
<dbReference type="RefSeq" id="WP_026990493.1">
    <property type="nucleotide sequence ID" value="NZ_AUGP01000017.1"/>
</dbReference>
<dbReference type="InterPro" id="IPR036388">
    <property type="entry name" value="WH-like_DNA-bd_sf"/>
</dbReference>
<comment type="similarity">
    <text evidence="1">Belongs to the sigma-70 factor family. ECF subfamily.</text>
</comment>
<dbReference type="AlphaFoldDB" id="A0A0A2MPJ1"/>
<dbReference type="InterPro" id="IPR007627">
    <property type="entry name" value="RNA_pol_sigma70_r2"/>
</dbReference>
<dbReference type="SUPFAM" id="SSF88659">
    <property type="entry name" value="Sigma3 and sigma4 domains of RNA polymerase sigma factors"/>
    <property type="match status" value="1"/>
</dbReference>
<dbReference type="SUPFAM" id="SSF88946">
    <property type="entry name" value="Sigma2 domain of RNA polymerase sigma factors"/>
    <property type="match status" value="1"/>
</dbReference>
<dbReference type="EMBL" id="JRLY01000002">
    <property type="protein sequence ID" value="KGO94224.1"/>
    <property type="molecule type" value="Genomic_DNA"/>
</dbReference>
<evidence type="ECO:0000256" key="4">
    <source>
        <dbReference type="ARBA" id="ARBA00023163"/>
    </source>
</evidence>
<dbReference type="Pfam" id="PF04542">
    <property type="entry name" value="Sigma70_r2"/>
    <property type="match status" value="1"/>
</dbReference>
<comment type="caution">
    <text evidence="7">The sequence shown here is derived from an EMBL/GenBank/DDBJ whole genome shotgun (WGS) entry which is preliminary data.</text>
</comment>
<accession>A0A0A2MPJ1</accession>
<evidence type="ECO:0000256" key="2">
    <source>
        <dbReference type="ARBA" id="ARBA00023015"/>
    </source>
</evidence>
<organism evidence="7 8">
    <name type="scientific">Flavobacterium subsaxonicum WB 4.1-42 = DSM 21790</name>
    <dbReference type="NCBI Taxonomy" id="1121898"/>
    <lineage>
        <taxon>Bacteria</taxon>
        <taxon>Pseudomonadati</taxon>
        <taxon>Bacteroidota</taxon>
        <taxon>Flavobacteriia</taxon>
        <taxon>Flavobacteriales</taxon>
        <taxon>Flavobacteriaceae</taxon>
        <taxon>Flavobacterium</taxon>
    </lineage>
</organism>
<dbReference type="Gene3D" id="1.10.10.10">
    <property type="entry name" value="Winged helix-like DNA-binding domain superfamily/Winged helix DNA-binding domain"/>
    <property type="match status" value="1"/>
</dbReference>
<feature type="domain" description="RNA polymerase sigma factor 70 region 4 type 2" evidence="6">
    <location>
        <begin position="112"/>
        <end position="162"/>
    </location>
</feature>
<evidence type="ECO:0000256" key="1">
    <source>
        <dbReference type="ARBA" id="ARBA00010641"/>
    </source>
</evidence>
<dbReference type="InterPro" id="IPR013249">
    <property type="entry name" value="RNA_pol_sigma70_r4_t2"/>
</dbReference>
<dbReference type="GO" id="GO:0006352">
    <property type="term" value="P:DNA-templated transcription initiation"/>
    <property type="evidence" value="ECO:0007669"/>
    <property type="project" value="InterPro"/>
</dbReference>
<dbReference type="CDD" id="cd06171">
    <property type="entry name" value="Sigma70_r4"/>
    <property type="match status" value="1"/>
</dbReference>
<dbReference type="InterPro" id="IPR013324">
    <property type="entry name" value="RNA_pol_sigma_r3/r4-like"/>
</dbReference>
<dbReference type="InterPro" id="IPR014284">
    <property type="entry name" value="RNA_pol_sigma-70_dom"/>
</dbReference>
<keyword evidence="2" id="KW-0805">Transcription regulation</keyword>
<dbReference type="NCBIfam" id="TIGR02937">
    <property type="entry name" value="sigma70-ECF"/>
    <property type="match status" value="1"/>
</dbReference>
<name>A0A0A2MPJ1_9FLAO</name>